<feature type="region of interest" description="Disordered" evidence="2">
    <location>
        <begin position="762"/>
        <end position="794"/>
    </location>
</feature>
<comment type="similarity">
    <text evidence="1">Belongs to the FHIP family.</text>
</comment>
<dbReference type="PANTHER" id="PTHR21705">
    <property type="entry name" value="RAI16 PROTEIN-RELATED"/>
    <property type="match status" value="1"/>
</dbReference>
<keyword evidence="5" id="KW-1185">Reference proteome</keyword>
<dbReference type="GeneID" id="103383619"/>
<dbReference type="Pfam" id="PF10257">
    <property type="entry name" value="RAI16-like"/>
    <property type="match status" value="1"/>
</dbReference>
<protein>
    <submittedName>
        <fullName evidence="4">FHF complex subunit HOOK interacting protein 1A</fullName>
    </submittedName>
</protein>
<dbReference type="InterPro" id="IPR045668">
    <property type="entry name" value="FHIP_KELAA_motif"/>
</dbReference>
<dbReference type="InterPro" id="IPR019384">
    <property type="entry name" value="FHIP"/>
</dbReference>
<evidence type="ECO:0000259" key="3">
    <source>
        <dbReference type="Pfam" id="PF19314"/>
    </source>
</evidence>
<dbReference type="InParanoid" id="A0A3P8UWN9"/>
<name>A0A3P8UWN9_CYNSE</name>
<evidence type="ECO:0000313" key="5">
    <source>
        <dbReference type="Proteomes" id="UP000265120"/>
    </source>
</evidence>
<dbReference type="Pfam" id="PF19314">
    <property type="entry name" value="DUF5917"/>
    <property type="match status" value="1"/>
</dbReference>
<organism evidence="4 5">
    <name type="scientific">Cynoglossus semilaevis</name>
    <name type="common">Tongue sole</name>
    <dbReference type="NCBI Taxonomy" id="244447"/>
    <lineage>
        <taxon>Eukaryota</taxon>
        <taxon>Metazoa</taxon>
        <taxon>Chordata</taxon>
        <taxon>Craniata</taxon>
        <taxon>Vertebrata</taxon>
        <taxon>Euteleostomi</taxon>
        <taxon>Actinopterygii</taxon>
        <taxon>Neopterygii</taxon>
        <taxon>Teleostei</taxon>
        <taxon>Neoteleostei</taxon>
        <taxon>Acanthomorphata</taxon>
        <taxon>Carangaria</taxon>
        <taxon>Pleuronectiformes</taxon>
        <taxon>Pleuronectoidei</taxon>
        <taxon>Cynoglossidae</taxon>
        <taxon>Cynoglossinae</taxon>
        <taxon>Cynoglossus</taxon>
    </lineage>
</organism>
<feature type="domain" description="FHF complex subunit HOOK-interacting protein C-terminal" evidence="3">
    <location>
        <begin position="813"/>
        <end position="904"/>
    </location>
</feature>
<dbReference type="OMA" id="RMPSLVQ"/>
<dbReference type="RefSeq" id="XP_016891034.1">
    <property type="nucleotide sequence ID" value="XM_017035545.1"/>
</dbReference>
<dbReference type="FunCoup" id="A0A3P8UWN9">
    <property type="interactions" value="758"/>
</dbReference>
<dbReference type="Pfam" id="PF19311">
    <property type="entry name" value="KELAA"/>
    <property type="match status" value="1"/>
</dbReference>
<feature type="region of interest" description="Disordered" evidence="2">
    <location>
        <begin position="484"/>
        <end position="505"/>
    </location>
</feature>
<dbReference type="GeneTree" id="ENSGT00950000182936"/>
<evidence type="ECO:0000256" key="2">
    <source>
        <dbReference type="SAM" id="MobiDB-lite"/>
    </source>
</evidence>
<accession>A0A3P8UWN9</accession>
<dbReference type="Proteomes" id="UP000265120">
    <property type="component" value="Chromosome 9"/>
</dbReference>
<dbReference type="AlphaFoldDB" id="A0A3P8UWN9"/>
<sequence>MASMVANGTRDGQSLVLKGVDPETCMIVFKNHWAQVVKILEKHDPLRSSSTLQSLNVISLSTSSNGGSRFGAIPGDEASAVQNYVEHMLFLLIEEECGQEGSMGPILEFVVMENVMERLFVWSLRREFTDDMKLEQLKMYEMLVGQAHQPLLHHKPILRPLMMLLSSCSSTAAPDVEAELVLLLNQLCCILAKDPSVLELFFHTSEDQGATNFLIFSLLIPFIHREGTVGQQARDALLLIMSLSAENERVAKHVAENTFFCPVLATGLSGLYSSLPTKLEVPNEEWHCLHREDWLQMPSLVQFLNSLEFCNAVIQVAHPLIRDQLVGYIYNGFLVPVLAPALHKLTLEEVMATTAYLDLFLRSVSEPALLQTLLSFILLHQHEGVHILDTLVSRINTPFQLGTVSLALFRTLIGLHCEDVMLQLILRYLIPCNHIMLSQRRVVRERDCYSVSAAKILALTPSCCSPEHSPPPLRQLDSILFSKGPEASANSDSTDEKGSYSADADENSCTIGSEIYLDVSYLHYLRDAHLTIGSCMQACQVWSALYDGEDPPPEKYQHGVLEEPWVKNRQAQVALKKLPQLPAPQPRPNTELPSVTQLELEWDDSYDVCAVQTAETPEENKQPSLPLSETPKHIQEMRKTAIMLVKGSYIEENEFQDDVMVYDLVAKKDSKDFERTKHKFGEAHPESVHPSPSDVPLNNGLSAARSQNSLDAKSKVHIDCNSNLRNSTTAELGDDLLSQYEELIRTLDTEAAGKLGKCDGESKKAVKPLEDREEDEEMDFTSFSTESPDTDKPHAPFGTKVISTSKSHSVPFTGPFISVLLSRLENMLSNSLYVNLLLTGILAQLATYPQPLLRSFLLNTNLVFQPTVRSLYQVLATVKNQIEQLASTRKDFSEMITAAQHWLLARESIMAADKITSSGSVRNEAQRILQNSPPPKPRAISLDRTEVFATVLFTEFLKELAAIAQEHSILSYIPMEE</sequence>
<dbReference type="OrthoDB" id="6287422at2759"/>
<reference evidence="4 5" key="1">
    <citation type="journal article" date="2014" name="Nat. Genet.">
        <title>Whole-genome sequence of a flatfish provides insights into ZW sex chromosome evolution and adaptation to a benthic lifestyle.</title>
        <authorList>
            <person name="Chen S."/>
            <person name="Zhang G."/>
            <person name="Shao C."/>
            <person name="Huang Q."/>
            <person name="Liu G."/>
            <person name="Zhang P."/>
            <person name="Song W."/>
            <person name="An N."/>
            <person name="Chalopin D."/>
            <person name="Volff J.N."/>
            <person name="Hong Y."/>
            <person name="Li Q."/>
            <person name="Sha Z."/>
            <person name="Zhou H."/>
            <person name="Xie M."/>
            <person name="Yu Q."/>
            <person name="Liu Y."/>
            <person name="Xiang H."/>
            <person name="Wang N."/>
            <person name="Wu K."/>
            <person name="Yang C."/>
            <person name="Zhou Q."/>
            <person name="Liao X."/>
            <person name="Yang L."/>
            <person name="Hu Q."/>
            <person name="Zhang J."/>
            <person name="Meng L."/>
            <person name="Jin L."/>
            <person name="Tian Y."/>
            <person name="Lian J."/>
            <person name="Yang J."/>
            <person name="Miao G."/>
            <person name="Liu S."/>
            <person name="Liang Z."/>
            <person name="Yan F."/>
            <person name="Li Y."/>
            <person name="Sun B."/>
            <person name="Zhang H."/>
            <person name="Zhang J."/>
            <person name="Zhu Y."/>
            <person name="Du M."/>
            <person name="Zhao Y."/>
            <person name="Schartl M."/>
            <person name="Tang Q."/>
            <person name="Wang J."/>
        </authorList>
    </citation>
    <scope>NUCLEOTIDE SEQUENCE</scope>
</reference>
<dbReference type="PANTHER" id="PTHR21705:SF6">
    <property type="entry name" value="FHF COMPLEX SUBUNIT HOOK-INTERACTING PROTEIN 1A"/>
    <property type="match status" value="1"/>
</dbReference>
<dbReference type="STRING" id="244447.ENSCSEP00000006234"/>
<evidence type="ECO:0000256" key="1">
    <source>
        <dbReference type="ARBA" id="ARBA00024336"/>
    </source>
</evidence>
<proteinExistence type="inferred from homology"/>
<dbReference type="Ensembl" id="ENSCSET00000006303.1">
    <property type="protein sequence ID" value="ENSCSEP00000006234.1"/>
    <property type="gene ID" value="ENSCSEG00000004024.1"/>
</dbReference>
<evidence type="ECO:0000313" key="4">
    <source>
        <dbReference type="Ensembl" id="ENSCSEP00000006234.1"/>
    </source>
</evidence>
<dbReference type="RefSeq" id="XP_016891033.1">
    <property type="nucleotide sequence ID" value="XM_017035544.1"/>
</dbReference>
<reference evidence="4" key="2">
    <citation type="submission" date="2025-08" db="UniProtKB">
        <authorList>
            <consortium name="Ensembl"/>
        </authorList>
    </citation>
    <scope>IDENTIFICATION</scope>
</reference>
<dbReference type="KEGG" id="csem:103383619"/>
<dbReference type="CTD" id="100000787"/>
<dbReference type="InterPro" id="IPR045669">
    <property type="entry name" value="FHIP_C"/>
</dbReference>
<reference evidence="4" key="3">
    <citation type="submission" date="2025-09" db="UniProtKB">
        <authorList>
            <consortium name="Ensembl"/>
        </authorList>
    </citation>
    <scope>IDENTIFICATION</scope>
</reference>